<keyword evidence="4" id="KW-1185">Reference proteome</keyword>
<gene>
    <name evidence="3" type="ORF">D9Q98_003559</name>
</gene>
<feature type="region of interest" description="Disordered" evidence="1">
    <location>
        <begin position="1"/>
        <end position="93"/>
    </location>
</feature>
<feature type="transmembrane region" description="Helical" evidence="2">
    <location>
        <begin position="140"/>
        <end position="162"/>
    </location>
</feature>
<dbReference type="OrthoDB" id="2013891at2759"/>
<keyword evidence="2" id="KW-0472">Membrane</keyword>
<evidence type="ECO:0000256" key="2">
    <source>
        <dbReference type="SAM" id="Phobius"/>
    </source>
</evidence>
<organism evidence="3 4">
    <name type="scientific">Chlorella vulgaris</name>
    <name type="common">Green alga</name>
    <dbReference type="NCBI Taxonomy" id="3077"/>
    <lineage>
        <taxon>Eukaryota</taxon>
        <taxon>Viridiplantae</taxon>
        <taxon>Chlorophyta</taxon>
        <taxon>core chlorophytes</taxon>
        <taxon>Trebouxiophyceae</taxon>
        <taxon>Chlorellales</taxon>
        <taxon>Chlorellaceae</taxon>
        <taxon>Chlorella clade</taxon>
        <taxon>Chlorella</taxon>
    </lineage>
</organism>
<reference evidence="3" key="2">
    <citation type="submission" date="2020-11" db="EMBL/GenBank/DDBJ databases">
        <authorList>
            <person name="Cecchin M."/>
            <person name="Marcolungo L."/>
            <person name="Rossato M."/>
            <person name="Girolomoni L."/>
            <person name="Cosentino E."/>
            <person name="Cuine S."/>
            <person name="Li-Beisson Y."/>
            <person name="Delledonne M."/>
            <person name="Ballottari M."/>
        </authorList>
    </citation>
    <scope>NUCLEOTIDE SEQUENCE</scope>
    <source>
        <strain evidence="3">211/11P</strain>
        <tissue evidence="3">Whole cell</tissue>
    </source>
</reference>
<dbReference type="EMBL" id="SIDB01000004">
    <property type="protein sequence ID" value="KAI3433752.1"/>
    <property type="molecule type" value="Genomic_DNA"/>
</dbReference>
<dbReference type="AlphaFoldDB" id="A0A9D4TT15"/>
<proteinExistence type="predicted"/>
<reference evidence="3" key="1">
    <citation type="journal article" date="2019" name="Plant J.">
        <title>Chlorella vulgaris genome assembly and annotation reveals the molecular basis for metabolic acclimation to high light conditions.</title>
        <authorList>
            <person name="Cecchin M."/>
            <person name="Marcolungo L."/>
            <person name="Rossato M."/>
            <person name="Girolomoni L."/>
            <person name="Cosentino E."/>
            <person name="Cuine S."/>
            <person name="Li-Beisson Y."/>
            <person name="Delledonne M."/>
            <person name="Ballottari M."/>
        </authorList>
    </citation>
    <scope>NUCLEOTIDE SEQUENCE</scope>
    <source>
        <strain evidence="3">211/11P</strain>
    </source>
</reference>
<protein>
    <submittedName>
        <fullName evidence="3">Uncharacterized protein</fullName>
    </submittedName>
</protein>
<accession>A0A9D4TT15</accession>
<evidence type="ECO:0000313" key="4">
    <source>
        <dbReference type="Proteomes" id="UP001055712"/>
    </source>
</evidence>
<evidence type="ECO:0000256" key="1">
    <source>
        <dbReference type="SAM" id="MobiDB-lite"/>
    </source>
</evidence>
<feature type="compositionally biased region" description="Low complexity" evidence="1">
    <location>
        <begin position="64"/>
        <end position="73"/>
    </location>
</feature>
<sequence>MQATTSTRAPVGTAAFRAPKRAAASPRRPFAPTLPQCQRPLHLARAEGDGGEQPPQQAAPPKAPEQQQQQQAQQEDEPVWVRRERERQLQKQEGGMRDLPFGAYLLFSSFTAIAAVGSIFEYVNKNAIFDVIQPDSPLYAPILGFFAVTGLPTSGLLFYRAVQSANKEAERMDKLDGY</sequence>
<dbReference type="Proteomes" id="UP001055712">
    <property type="component" value="Unassembled WGS sequence"/>
</dbReference>
<name>A0A9D4TT15_CHLVU</name>
<keyword evidence="2" id="KW-1133">Transmembrane helix</keyword>
<keyword evidence="2" id="KW-0812">Transmembrane</keyword>
<dbReference type="PANTHER" id="PTHR36042:SF1">
    <property type="entry name" value="OS05G0490900 PROTEIN"/>
    <property type="match status" value="1"/>
</dbReference>
<comment type="caution">
    <text evidence="3">The sequence shown here is derived from an EMBL/GenBank/DDBJ whole genome shotgun (WGS) entry which is preliminary data.</text>
</comment>
<dbReference type="PANTHER" id="PTHR36042">
    <property type="entry name" value="OS05G0490900 PROTEIN"/>
    <property type="match status" value="1"/>
</dbReference>
<feature type="compositionally biased region" description="Basic and acidic residues" evidence="1">
    <location>
        <begin position="79"/>
        <end position="93"/>
    </location>
</feature>
<feature type="compositionally biased region" description="Low complexity" evidence="1">
    <location>
        <begin position="14"/>
        <end position="31"/>
    </location>
</feature>
<evidence type="ECO:0000313" key="3">
    <source>
        <dbReference type="EMBL" id="KAI3433752.1"/>
    </source>
</evidence>
<feature type="transmembrane region" description="Helical" evidence="2">
    <location>
        <begin position="101"/>
        <end position="120"/>
    </location>
</feature>